<accession>A0A6L6HU25</accession>
<organism evidence="3 4">
    <name type="scientific">Paracoccus lichenicola</name>
    <dbReference type="NCBI Taxonomy" id="2665644"/>
    <lineage>
        <taxon>Bacteria</taxon>
        <taxon>Pseudomonadati</taxon>
        <taxon>Pseudomonadota</taxon>
        <taxon>Alphaproteobacteria</taxon>
        <taxon>Rhodobacterales</taxon>
        <taxon>Paracoccaceae</taxon>
        <taxon>Paracoccus</taxon>
    </lineage>
</organism>
<dbReference type="RefSeq" id="WP_154765818.1">
    <property type="nucleotide sequence ID" value="NZ_WMBT01000014.1"/>
</dbReference>
<dbReference type="InterPro" id="IPR036291">
    <property type="entry name" value="NAD(P)-bd_dom_sf"/>
</dbReference>
<dbReference type="AlphaFoldDB" id="A0A6L6HU25"/>
<dbReference type="GO" id="GO:0008670">
    <property type="term" value="F:2,4-dienoyl-CoA reductase (NADPH) activity"/>
    <property type="evidence" value="ECO:0007669"/>
    <property type="project" value="InterPro"/>
</dbReference>
<evidence type="ECO:0000313" key="4">
    <source>
        <dbReference type="Proteomes" id="UP000481417"/>
    </source>
</evidence>
<dbReference type="EMBL" id="WMBT01000014">
    <property type="protein sequence ID" value="MTE01741.1"/>
    <property type="molecule type" value="Genomic_DNA"/>
</dbReference>
<dbReference type="GO" id="GO:0009062">
    <property type="term" value="P:fatty acid catabolic process"/>
    <property type="evidence" value="ECO:0007669"/>
    <property type="project" value="InterPro"/>
</dbReference>
<dbReference type="Gene3D" id="3.40.50.720">
    <property type="entry name" value="NAD(P)-binding Rossmann-like Domain"/>
    <property type="match status" value="1"/>
</dbReference>
<keyword evidence="4" id="KW-1185">Reference proteome</keyword>
<dbReference type="Proteomes" id="UP000481417">
    <property type="component" value="Unassembled WGS sequence"/>
</dbReference>
<name>A0A6L6HU25_9RHOB</name>
<dbReference type="InterPro" id="IPR002347">
    <property type="entry name" value="SDR_fam"/>
</dbReference>
<dbReference type="InterPro" id="IPR045017">
    <property type="entry name" value="DECR2-like"/>
</dbReference>
<sequence>MSSSEIRAQSPYKPDLLAGKRILVTGGGTGLGLEMSRGFSALGAHVFICGRREDVLAEACQTIAAEGGAADYLITNVRDPESVDAAVAKIWESGPLTGLVNNAAANFIAPTESLSPRGYQAITQTVMDGSFYATLACGKRWIAGGLPGTVLSNLVTWVWTGSAFVTPSAMSKAAIQAMTMSLAVEWGPKNIRLNAIAPGPFPTPNAWEKLNPIPGSSVGATQKEKVPMRRFGEMHELRALTAFLMSDACTYINGATIAVDGGHHLAAPSTFADLSDMSADDWAAAREALRASAEKEKQGRKA</sequence>
<evidence type="ECO:0000313" key="3">
    <source>
        <dbReference type="EMBL" id="MTE01741.1"/>
    </source>
</evidence>
<reference evidence="3 4" key="1">
    <citation type="submission" date="2019-11" db="EMBL/GenBank/DDBJ databases">
        <authorList>
            <person name="Lang L."/>
        </authorList>
    </citation>
    <scope>NUCLEOTIDE SEQUENCE [LARGE SCALE GENOMIC DNA]</scope>
    <source>
        <strain evidence="3 4">YIM 132242</strain>
    </source>
</reference>
<dbReference type="PRINTS" id="PR00081">
    <property type="entry name" value="GDHRDH"/>
</dbReference>
<comment type="caution">
    <text evidence="3">The sequence shown here is derived from an EMBL/GenBank/DDBJ whole genome shotgun (WGS) entry which is preliminary data.</text>
</comment>
<keyword evidence="1" id="KW-0521">NADP</keyword>
<proteinExistence type="predicted"/>
<gene>
    <name evidence="3" type="ORF">GIY56_15735</name>
</gene>
<dbReference type="SUPFAM" id="SSF51735">
    <property type="entry name" value="NAD(P)-binding Rossmann-fold domains"/>
    <property type="match status" value="1"/>
</dbReference>
<evidence type="ECO:0000256" key="1">
    <source>
        <dbReference type="ARBA" id="ARBA00022857"/>
    </source>
</evidence>
<dbReference type="PANTHER" id="PTHR43296">
    <property type="entry name" value="PEROXISOMAL 2,4-DIENOYL-COA REDUCTASE"/>
    <property type="match status" value="1"/>
</dbReference>
<evidence type="ECO:0000256" key="2">
    <source>
        <dbReference type="ARBA" id="ARBA00023002"/>
    </source>
</evidence>
<dbReference type="Pfam" id="PF13561">
    <property type="entry name" value="adh_short_C2"/>
    <property type="match status" value="1"/>
</dbReference>
<dbReference type="PANTHER" id="PTHR43296:SF2">
    <property type="entry name" value="PEROXISOMAL 2,4-DIENOYL-COA REDUCTASE [(3E)-ENOYL-COA-PRODUCING]"/>
    <property type="match status" value="1"/>
</dbReference>
<protein>
    <submittedName>
        <fullName evidence="3">SDR family oxidoreductase</fullName>
    </submittedName>
</protein>
<keyword evidence="2" id="KW-0560">Oxidoreductase</keyword>